<evidence type="ECO:0000313" key="13">
    <source>
        <dbReference type="EMBL" id="OQR73523.1"/>
    </source>
</evidence>
<evidence type="ECO:0000256" key="8">
    <source>
        <dbReference type="ARBA" id="ARBA00023128"/>
    </source>
</evidence>
<evidence type="ECO:0000256" key="11">
    <source>
        <dbReference type="RuleBase" id="RU000488"/>
    </source>
</evidence>
<dbReference type="InterPro" id="IPR018108">
    <property type="entry name" value="MCP_transmembrane"/>
</dbReference>
<keyword evidence="3 11" id="KW-0813">Transport</keyword>
<dbReference type="InParanoid" id="A0A1V9XJF4"/>
<dbReference type="SUPFAM" id="SSF103506">
    <property type="entry name" value="Mitochondrial carrier"/>
    <property type="match status" value="1"/>
</dbReference>
<keyword evidence="8" id="KW-0496">Mitochondrion</keyword>
<dbReference type="PANTHER" id="PTHR45928">
    <property type="entry name" value="RE38146P"/>
    <property type="match status" value="1"/>
</dbReference>
<sequence>MVDIIIASSASVLATVAVHPIDIAKLRIQLQGERQLKGQYTVHYRNVPHAISQVIKYDGIRAIYRGILPATAYQLISQGIRLGLFQTIEDLGLTVNENMEPSVQLSAVSGAACGAVSAFFASPLFMVKSLMMIRSASKIAVGYQRDYIVWT</sequence>
<name>A0A1V9XJF4_9ACAR</name>
<gene>
    <name evidence="13" type="ORF">BIW11_01130</name>
</gene>
<organism evidence="13 14">
    <name type="scientific">Tropilaelaps mercedesae</name>
    <dbReference type="NCBI Taxonomy" id="418985"/>
    <lineage>
        <taxon>Eukaryota</taxon>
        <taxon>Metazoa</taxon>
        <taxon>Ecdysozoa</taxon>
        <taxon>Arthropoda</taxon>
        <taxon>Chelicerata</taxon>
        <taxon>Arachnida</taxon>
        <taxon>Acari</taxon>
        <taxon>Parasitiformes</taxon>
        <taxon>Mesostigmata</taxon>
        <taxon>Gamasina</taxon>
        <taxon>Dermanyssoidea</taxon>
        <taxon>Laelapidae</taxon>
        <taxon>Tropilaelaps</taxon>
    </lineage>
</organism>
<reference evidence="13 14" key="1">
    <citation type="journal article" date="2017" name="Gigascience">
        <title>Draft genome of the honey bee ectoparasitic mite, Tropilaelaps mercedesae, is shaped by the parasitic life history.</title>
        <authorList>
            <person name="Dong X."/>
            <person name="Armstrong S.D."/>
            <person name="Xia D."/>
            <person name="Makepeace B.L."/>
            <person name="Darby A.C."/>
            <person name="Kadowaki T."/>
        </authorList>
    </citation>
    <scope>NUCLEOTIDE SEQUENCE [LARGE SCALE GENOMIC DNA]</scope>
    <source>
        <strain evidence="13">Wuxi-XJTLU</strain>
    </source>
</reference>
<dbReference type="Proteomes" id="UP000192247">
    <property type="component" value="Unassembled WGS sequence"/>
</dbReference>
<dbReference type="PANTHER" id="PTHR45928:SF1">
    <property type="entry name" value="RE38146P"/>
    <property type="match status" value="1"/>
</dbReference>
<evidence type="ECO:0000256" key="12">
    <source>
        <dbReference type="SAM" id="Phobius"/>
    </source>
</evidence>
<keyword evidence="7 12" id="KW-1133">Transmembrane helix</keyword>
<protein>
    <submittedName>
        <fullName evidence="13">Solute carrier family 25 member 35-like</fullName>
    </submittedName>
</protein>
<dbReference type="GO" id="GO:0005743">
    <property type="term" value="C:mitochondrial inner membrane"/>
    <property type="evidence" value="ECO:0007669"/>
    <property type="project" value="UniProtKB-SubCell"/>
</dbReference>
<evidence type="ECO:0000256" key="4">
    <source>
        <dbReference type="ARBA" id="ARBA00022692"/>
    </source>
</evidence>
<dbReference type="Gene3D" id="1.50.40.10">
    <property type="entry name" value="Mitochondrial carrier domain"/>
    <property type="match status" value="1"/>
</dbReference>
<comment type="subcellular location">
    <subcellularLocation>
        <location evidence="1">Mitochondrion inner membrane</location>
        <topology evidence="1">Multi-pass membrane protein</topology>
    </subcellularLocation>
</comment>
<keyword evidence="14" id="KW-1185">Reference proteome</keyword>
<keyword evidence="6" id="KW-0999">Mitochondrion inner membrane</keyword>
<evidence type="ECO:0000256" key="6">
    <source>
        <dbReference type="ARBA" id="ARBA00022792"/>
    </source>
</evidence>
<dbReference type="OrthoDB" id="6703404at2759"/>
<proteinExistence type="inferred from homology"/>
<evidence type="ECO:0000256" key="9">
    <source>
        <dbReference type="ARBA" id="ARBA00023136"/>
    </source>
</evidence>
<dbReference type="InterPro" id="IPR023395">
    <property type="entry name" value="MCP_dom_sf"/>
</dbReference>
<dbReference type="PROSITE" id="PS50920">
    <property type="entry name" value="SOLCAR"/>
    <property type="match status" value="1"/>
</dbReference>
<evidence type="ECO:0000313" key="14">
    <source>
        <dbReference type="Proteomes" id="UP000192247"/>
    </source>
</evidence>
<keyword evidence="4 10" id="KW-0812">Transmembrane</keyword>
<comment type="similarity">
    <text evidence="2 11">Belongs to the mitochondrial carrier (TC 2.A.29) family.</text>
</comment>
<feature type="repeat" description="Solcar" evidence="10">
    <location>
        <begin position="2"/>
        <end position="91"/>
    </location>
</feature>
<keyword evidence="9 10" id="KW-0472">Membrane</keyword>
<evidence type="ECO:0000256" key="3">
    <source>
        <dbReference type="ARBA" id="ARBA00022448"/>
    </source>
</evidence>
<feature type="transmembrane region" description="Helical" evidence="12">
    <location>
        <begin position="105"/>
        <end position="127"/>
    </location>
</feature>
<dbReference type="AlphaFoldDB" id="A0A1V9XJF4"/>
<accession>A0A1V9XJF4</accession>
<evidence type="ECO:0000256" key="1">
    <source>
        <dbReference type="ARBA" id="ARBA00004448"/>
    </source>
</evidence>
<evidence type="ECO:0000256" key="2">
    <source>
        <dbReference type="ARBA" id="ARBA00006375"/>
    </source>
</evidence>
<evidence type="ECO:0000256" key="5">
    <source>
        <dbReference type="ARBA" id="ARBA00022737"/>
    </source>
</evidence>
<comment type="caution">
    <text evidence="13">The sequence shown here is derived from an EMBL/GenBank/DDBJ whole genome shotgun (WGS) entry which is preliminary data.</text>
</comment>
<evidence type="ECO:0000256" key="7">
    <source>
        <dbReference type="ARBA" id="ARBA00022989"/>
    </source>
</evidence>
<dbReference type="EMBL" id="MNPL01009810">
    <property type="protein sequence ID" value="OQR73523.1"/>
    <property type="molecule type" value="Genomic_DNA"/>
</dbReference>
<evidence type="ECO:0000256" key="10">
    <source>
        <dbReference type="PROSITE-ProRule" id="PRU00282"/>
    </source>
</evidence>
<keyword evidence="5" id="KW-0677">Repeat</keyword>
<dbReference type="InterPro" id="IPR051508">
    <property type="entry name" value="Mito_Carrier_Antiporter"/>
</dbReference>
<dbReference type="Pfam" id="PF00153">
    <property type="entry name" value="Mito_carr"/>
    <property type="match status" value="1"/>
</dbReference>